<dbReference type="AlphaFoldDB" id="E2AV50"/>
<feature type="region of interest" description="Disordered" evidence="1">
    <location>
        <begin position="560"/>
        <end position="591"/>
    </location>
</feature>
<proteinExistence type="predicted"/>
<dbReference type="EMBL" id="GL443026">
    <property type="protein sequence ID" value="EFN62681.1"/>
    <property type="molecule type" value="Genomic_DNA"/>
</dbReference>
<gene>
    <name evidence="2" type="ORF">EAG_10033</name>
</gene>
<name>E2AV50_CAMFO</name>
<dbReference type="Proteomes" id="UP000000311">
    <property type="component" value="Unassembled WGS sequence"/>
</dbReference>
<evidence type="ECO:0000313" key="2">
    <source>
        <dbReference type="EMBL" id="EFN62681.1"/>
    </source>
</evidence>
<evidence type="ECO:0000313" key="3">
    <source>
        <dbReference type="Proteomes" id="UP000000311"/>
    </source>
</evidence>
<feature type="compositionally biased region" description="Basic and acidic residues" evidence="1">
    <location>
        <begin position="563"/>
        <end position="577"/>
    </location>
</feature>
<evidence type="ECO:0000256" key="1">
    <source>
        <dbReference type="SAM" id="MobiDB-lite"/>
    </source>
</evidence>
<sequence length="591" mass="67523">MAVKYNRTRTNQRDITTAQHFVRHCPDTRRELYYIVMEEQRGNYDRKNYDPEHTPFMDIVRPRFLNTDKLLQVAIRVPTHSVFLHTSCSISLSVENRGVHEIRPTIEGIVRERAGRKLNTILIRTLEILIPTYMHPVEVPNRLDRYSWSQSGQPNAGLFSGTATLLSPSSALTLYSLAVKSVRETYVLFGIKKTILHSAGRLERLFYDANARIFWGSRWFRGRTCVRTIIKLLTSGHRGFSVELWDSKIAYQRNGPAAGGITQFALRDLSLPESERSCKAGRVLQSEYQGSSQFGEVSVYYFRSLILSMVTRNKRIFTQQDPLCDRHYQVLIRKRMPYRDNSRAPFVSGRLSSRRPATPVYRNTVTLVCNASNGASVSDGKATPDVIRIIFTILRNSRSLVMRYSIIKNESTPHYFPTKHIKGSIYSLSQNIYEILNGLYTYTYMGAQVVPSGVRCASSELMLRRFLSDKQGFLKSDDEGGDTRVWSPNKPTFILPTFRGWLWVMAIIPAAIVGATPRMCTVKTTDQQQVCSLHNPVKHGRNDVQERPGRQRAIYLHAANTDSHTHDTRDRRKDGKAENWVASSSDGREKV</sequence>
<reference evidence="2 3" key="1">
    <citation type="journal article" date="2010" name="Science">
        <title>Genomic comparison of the ants Camponotus floridanus and Harpegnathos saltator.</title>
        <authorList>
            <person name="Bonasio R."/>
            <person name="Zhang G."/>
            <person name="Ye C."/>
            <person name="Mutti N.S."/>
            <person name="Fang X."/>
            <person name="Qin N."/>
            <person name="Donahue G."/>
            <person name="Yang P."/>
            <person name="Li Q."/>
            <person name="Li C."/>
            <person name="Zhang P."/>
            <person name="Huang Z."/>
            <person name="Berger S.L."/>
            <person name="Reinberg D."/>
            <person name="Wang J."/>
            <person name="Liebig J."/>
        </authorList>
    </citation>
    <scope>NUCLEOTIDE SEQUENCE [LARGE SCALE GENOMIC DNA]</scope>
    <source>
        <strain evidence="3">C129</strain>
    </source>
</reference>
<protein>
    <submittedName>
        <fullName evidence="2">Uncharacterized protein</fullName>
    </submittedName>
</protein>
<keyword evidence="3" id="KW-1185">Reference proteome</keyword>
<accession>E2AV50</accession>
<dbReference type="InParanoid" id="E2AV50"/>
<organism evidence="3">
    <name type="scientific">Camponotus floridanus</name>
    <name type="common">Florida carpenter ant</name>
    <dbReference type="NCBI Taxonomy" id="104421"/>
    <lineage>
        <taxon>Eukaryota</taxon>
        <taxon>Metazoa</taxon>
        <taxon>Ecdysozoa</taxon>
        <taxon>Arthropoda</taxon>
        <taxon>Hexapoda</taxon>
        <taxon>Insecta</taxon>
        <taxon>Pterygota</taxon>
        <taxon>Neoptera</taxon>
        <taxon>Endopterygota</taxon>
        <taxon>Hymenoptera</taxon>
        <taxon>Apocrita</taxon>
        <taxon>Aculeata</taxon>
        <taxon>Formicoidea</taxon>
        <taxon>Formicidae</taxon>
        <taxon>Formicinae</taxon>
        <taxon>Camponotus</taxon>
    </lineage>
</organism>